<dbReference type="PANTHER" id="PTHR24252">
    <property type="entry name" value="ACROSIN-RELATED"/>
    <property type="match status" value="1"/>
</dbReference>
<dbReference type="PROSITE" id="PS00134">
    <property type="entry name" value="TRYPSIN_HIS"/>
    <property type="match status" value="1"/>
</dbReference>
<reference evidence="8" key="2">
    <citation type="submission" date="2025-09" db="UniProtKB">
        <authorList>
            <consortium name="Ensembl"/>
        </authorList>
    </citation>
    <scope>IDENTIFICATION</scope>
</reference>
<keyword evidence="2 5" id="KW-0378">Hydrolase</keyword>
<dbReference type="PRINTS" id="PR00722">
    <property type="entry name" value="CHYMOTRYPSIN"/>
</dbReference>
<dbReference type="InterPro" id="IPR009003">
    <property type="entry name" value="Peptidase_S1_PA"/>
</dbReference>
<dbReference type="CDD" id="cd00190">
    <property type="entry name" value="Tryp_SPc"/>
    <property type="match status" value="1"/>
</dbReference>
<dbReference type="GO" id="GO:0004252">
    <property type="term" value="F:serine-type endopeptidase activity"/>
    <property type="evidence" value="ECO:0007669"/>
    <property type="project" value="InterPro"/>
</dbReference>
<feature type="domain" description="Peptidase S1" evidence="7">
    <location>
        <begin position="32"/>
        <end position="262"/>
    </location>
</feature>
<keyword evidence="4" id="KW-1015">Disulfide bond</keyword>
<reference evidence="8" key="1">
    <citation type="submission" date="2025-08" db="UniProtKB">
        <authorList>
            <consortium name="Ensembl"/>
        </authorList>
    </citation>
    <scope>IDENTIFICATION</scope>
</reference>
<dbReference type="Proteomes" id="UP000264800">
    <property type="component" value="Unplaced"/>
</dbReference>
<dbReference type="GO" id="GO:0006508">
    <property type="term" value="P:proteolysis"/>
    <property type="evidence" value="ECO:0007669"/>
    <property type="project" value="UniProtKB-KW"/>
</dbReference>
<sequence>MKQETRQKPRACRSMQEQRPKPKCALIPSSRIVGGTEAVNGAWPWQVSLQISKQHMCGGSIISQNWILSAAHCFQKYSNPVIWRVYYGDVRLSQMTHYKDIQRIIIHENFHSETNDNDIALLKLKTPLSFTSRVLPVCLPNASVNISAGSQAWITGWGALYSTGPSPNILNQAQVTIYDREACNAPHVLSGSVTQTMICAGKLDGGVDTCQGDSGGPLVMKAENLWWLVGDTSWGYGCAQKNKPGVYGNVIYFNDWIFKQMKVKYQHIRNI</sequence>
<evidence type="ECO:0000259" key="7">
    <source>
        <dbReference type="PROSITE" id="PS50240"/>
    </source>
</evidence>
<dbReference type="PROSITE" id="PS50240">
    <property type="entry name" value="TRYPSIN_DOM"/>
    <property type="match status" value="1"/>
</dbReference>
<evidence type="ECO:0000256" key="4">
    <source>
        <dbReference type="ARBA" id="ARBA00023157"/>
    </source>
</evidence>
<dbReference type="PROSITE" id="PS00135">
    <property type="entry name" value="TRYPSIN_SER"/>
    <property type="match status" value="1"/>
</dbReference>
<dbReference type="InterPro" id="IPR043504">
    <property type="entry name" value="Peptidase_S1_PA_chymotrypsin"/>
</dbReference>
<dbReference type="AlphaFoldDB" id="A0A3Q2ZJ05"/>
<dbReference type="InterPro" id="IPR018114">
    <property type="entry name" value="TRYPSIN_HIS"/>
</dbReference>
<dbReference type="PANTHER" id="PTHR24252:SF7">
    <property type="entry name" value="HYALIN"/>
    <property type="match status" value="1"/>
</dbReference>
<dbReference type="InterPro" id="IPR001254">
    <property type="entry name" value="Trypsin_dom"/>
</dbReference>
<proteinExistence type="predicted"/>
<keyword evidence="1 5" id="KW-0645">Protease</keyword>
<dbReference type="SUPFAM" id="SSF50494">
    <property type="entry name" value="Trypsin-like serine proteases"/>
    <property type="match status" value="1"/>
</dbReference>
<accession>A0A3Q2ZJ05</accession>
<dbReference type="STRING" id="37003.ENSKMAP00000002775"/>
<name>A0A3Q2ZJ05_KRYMA</name>
<dbReference type="OMA" id="SHIISHA"/>
<evidence type="ECO:0000256" key="3">
    <source>
        <dbReference type="ARBA" id="ARBA00022825"/>
    </source>
</evidence>
<dbReference type="GeneTree" id="ENSGT00940000155207"/>
<dbReference type="Pfam" id="PF00089">
    <property type="entry name" value="Trypsin"/>
    <property type="match status" value="1"/>
</dbReference>
<evidence type="ECO:0000256" key="5">
    <source>
        <dbReference type="RuleBase" id="RU363034"/>
    </source>
</evidence>
<dbReference type="FunFam" id="2.40.10.10:FF:000003">
    <property type="entry name" value="Transmembrane serine protease 3"/>
    <property type="match status" value="1"/>
</dbReference>
<evidence type="ECO:0000313" key="9">
    <source>
        <dbReference type="Proteomes" id="UP000264800"/>
    </source>
</evidence>
<dbReference type="InterPro" id="IPR033116">
    <property type="entry name" value="TRYPSIN_SER"/>
</dbReference>
<dbReference type="SMART" id="SM00020">
    <property type="entry name" value="Tryp_SPc"/>
    <property type="match status" value="1"/>
</dbReference>
<evidence type="ECO:0000256" key="6">
    <source>
        <dbReference type="SAM" id="MobiDB-lite"/>
    </source>
</evidence>
<dbReference type="InterPro" id="IPR001314">
    <property type="entry name" value="Peptidase_S1A"/>
</dbReference>
<feature type="region of interest" description="Disordered" evidence="6">
    <location>
        <begin position="1"/>
        <end position="21"/>
    </location>
</feature>
<organism evidence="8 9">
    <name type="scientific">Kryptolebias marmoratus</name>
    <name type="common">Mangrove killifish</name>
    <name type="synonym">Rivulus marmoratus</name>
    <dbReference type="NCBI Taxonomy" id="37003"/>
    <lineage>
        <taxon>Eukaryota</taxon>
        <taxon>Metazoa</taxon>
        <taxon>Chordata</taxon>
        <taxon>Craniata</taxon>
        <taxon>Vertebrata</taxon>
        <taxon>Euteleostomi</taxon>
        <taxon>Actinopterygii</taxon>
        <taxon>Neopterygii</taxon>
        <taxon>Teleostei</taxon>
        <taxon>Neoteleostei</taxon>
        <taxon>Acanthomorphata</taxon>
        <taxon>Ovalentaria</taxon>
        <taxon>Atherinomorphae</taxon>
        <taxon>Cyprinodontiformes</taxon>
        <taxon>Rivulidae</taxon>
        <taxon>Kryptolebias</taxon>
    </lineage>
</organism>
<evidence type="ECO:0000256" key="1">
    <source>
        <dbReference type="ARBA" id="ARBA00022670"/>
    </source>
</evidence>
<dbReference type="Ensembl" id="ENSKMAT00000002829.1">
    <property type="protein sequence ID" value="ENSKMAP00000002775.1"/>
    <property type="gene ID" value="ENSKMAG00000002110.1"/>
</dbReference>
<protein>
    <submittedName>
        <fullName evidence="8">Transmembrane serine protease 2</fullName>
    </submittedName>
</protein>
<evidence type="ECO:0000313" key="8">
    <source>
        <dbReference type="Ensembl" id="ENSKMAP00000002775.1"/>
    </source>
</evidence>
<evidence type="ECO:0000256" key="2">
    <source>
        <dbReference type="ARBA" id="ARBA00022801"/>
    </source>
</evidence>
<keyword evidence="9" id="KW-1185">Reference proteome</keyword>
<dbReference type="Gene3D" id="2.40.10.10">
    <property type="entry name" value="Trypsin-like serine proteases"/>
    <property type="match status" value="2"/>
</dbReference>
<keyword evidence="3 5" id="KW-0720">Serine protease</keyword>